<dbReference type="Proteomes" id="UP001212160">
    <property type="component" value="Unassembled WGS sequence"/>
</dbReference>
<organism evidence="2 3">
    <name type="scientific">Mediterraneibacter gnavus</name>
    <name type="common">Ruminococcus gnavus</name>
    <dbReference type="NCBI Taxonomy" id="33038"/>
    <lineage>
        <taxon>Bacteria</taxon>
        <taxon>Bacillati</taxon>
        <taxon>Bacillota</taxon>
        <taxon>Clostridia</taxon>
        <taxon>Lachnospirales</taxon>
        <taxon>Lachnospiraceae</taxon>
        <taxon>Mediterraneibacter</taxon>
    </lineage>
</organism>
<feature type="transmembrane region" description="Helical" evidence="1">
    <location>
        <begin position="131"/>
        <end position="151"/>
    </location>
</feature>
<evidence type="ECO:0000313" key="3">
    <source>
        <dbReference type="Proteomes" id="UP001212160"/>
    </source>
</evidence>
<keyword evidence="1" id="KW-1133">Transmembrane helix</keyword>
<accession>A0AAW6DCM0</accession>
<evidence type="ECO:0008006" key="4">
    <source>
        <dbReference type="Google" id="ProtNLM"/>
    </source>
</evidence>
<feature type="transmembrane region" description="Helical" evidence="1">
    <location>
        <begin position="233"/>
        <end position="251"/>
    </location>
</feature>
<dbReference type="AlphaFoldDB" id="A0AAW6DCM0"/>
<protein>
    <recommendedName>
        <fullName evidence="4">DUF2207 domain-containing protein</fullName>
    </recommendedName>
</protein>
<reference evidence="2" key="1">
    <citation type="submission" date="2023-01" db="EMBL/GenBank/DDBJ databases">
        <title>Human gut microbiome strain richness.</title>
        <authorList>
            <person name="Chen-Liaw A."/>
        </authorList>
    </citation>
    <scope>NUCLEOTIDE SEQUENCE</scope>
    <source>
        <strain evidence="2">RTP21484st1_H11_RTP21484_190118</strain>
    </source>
</reference>
<dbReference type="EMBL" id="JAQMLA010000039">
    <property type="protein sequence ID" value="MDB8687505.1"/>
    <property type="molecule type" value="Genomic_DNA"/>
</dbReference>
<feature type="transmembrane region" description="Helical" evidence="1">
    <location>
        <begin position="157"/>
        <end position="180"/>
    </location>
</feature>
<proteinExistence type="predicted"/>
<name>A0AAW6DCM0_MEDGN</name>
<dbReference type="RefSeq" id="WP_272107990.1">
    <property type="nucleotide sequence ID" value="NZ_JAQMLA010000039.1"/>
</dbReference>
<keyword evidence="1" id="KW-0472">Membrane</keyword>
<gene>
    <name evidence="2" type="ORF">PNW85_12625</name>
</gene>
<evidence type="ECO:0000313" key="2">
    <source>
        <dbReference type="EMBL" id="MDB8687505.1"/>
    </source>
</evidence>
<sequence>MWIKNIILFIWAYIPFLALTDDLGFLTANPNAAQHEYYLSIISLLFGEKKLQFFSIPIKQPGKGIIWFRIKRLSDMDAFNLTNTKANQLESEYKNHYDSLTEDVDKDIEKEALLRHLSDEQSRVDISYNKMNAFTTIIVAVIPIAIALVNWDTIFSLNAVGIVIFIWLIYAIINLCAWIFQVINVRGFMASAFGDLKSCPNKKREQNWQIYYDWQQSRRKADMYVSFVMHTKIWIITVILLTIAFSVFLPFSKKRVAIPSGENDVYTLDVNSIESTYDRSAADWYLILAKLQTDKYLQVVVLYNNVTDVDIANKLNEFQNQEIIWIPDNTLQKNQIKIILEK</sequence>
<keyword evidence="1" id="KW-0812">Transmembrane</keyword>
<evidence type="ECO:0000256" key="1">
    <source>
        <dbReference type="SAM" id="Phobius"/>
    </source>
</evidence>
<comment type="caution">
    <text evidence="2">The sequence shown here is derived from an EMBL/GenBank/DDBJ whole genome shotgun (WGS) entry which is preliminary data.</text>
</comment>